<dbReference type="AlphaFoldDB" id="A0A4Y2I162"/>
<organism evidence="2 3">
    <name type="scientific">Araneus ventricosus</name>
    <name type="common">Orbweaver spider</name>
    <name type="synonym">Epeira ventricosa</name>
    <dbReference type="NCBI Taxonomy" id="182803"/>
    <lineage>
        <taxon>Eukaryota</taxon>
        <taxon>Metazoa</taxon>
        <taxon>Ecdysozoa</taxon>
        <taxon>Arthropoda</taxon>
        <taxon>Chelicerata</taxon>
        <taxon>Arachnida</taxon>
        <taxon>Araneae</taxon>
        <taxon>Araneomorphae</taxon>
        <taxon>Entelegynae</taxon>
        <taxon>Araneoidea</taxon>
        <taxon>Araneidae</taxon>
        <taxon>Araneus</taxon>
    </lineage>
</organism>
<feature type="region of interest" description="Disordered" evidence="1">
    <location>
        <begin position="106"/>
        <end position="146"/>
    </location>
</feature>
<keyword evidence="3" id="KW-1185">Reference proteome</keyword>
<gene>
    <name evidence="2" type="ORF">AVEN_117067_1</name>
</gene>
<accession>A0A4Y2I162</accession>
<dbReference type="EMBL" id="BGPR01002303">
    <property type="protein sequence ID" value="GBM71280.1"/>
    <property type="molecule type" value="Genomic_DNA"/>
</dbReference>
<dbReference type="Proteomes" id="UP000499080">
    <property type="component" value="Unassembled WGS sequence"/>
</dbReference>
<name>A0A4Y2I162_ARAVE</name>
<proteinExistence type="predicted"/>
<reference evidence="2 3" key="1">
    <citation type="journal article" date="2019" name="Sci. Rep.">
        <title>Orb-weaving spider Araneus ventricosus genome elucidates the spidroin gene catalogue.</title>
        <authorList>
            <person name="Kono N."/>
            <person name="Nakamura H."/>
            <person name="Ohtoshi R."/>
            <person name="Moran D.A.P."/>
            <person name="Shinohara A."/>
            <person name="Yoshida Y."/>
            <person name="Fujiwara M."/>
            <person name="Mori M."/>
            <person name="Tomita M."/>
            <person name="Arakawa K."/>
        </authorList>
    </citation>
    <scope>NUCLEOTIDE SEQUENCE [LARGE SCALE GENOMIC DNA]</scope>
</reference>
<protein>
    <submittedName>
        <fullName evidence="2">Uncharacterized protein</fullName>
    </submittedName>
</protein>
<evidence type="ECO:0000313" key="3">
    <source>
        <dbReference type="Proteomes" id="UP000499080"/>
    </source>
</evidence>
<evidence type="ECO:0000313" key="2">
    <source>
        <dbReference type="EMBL" id="GBM71280.1"/>
    </source>
</evidence>
<comment type="caution">
    <text evidence="2">The sequence shown here is derived from an EMBL/GenBank/DDBJ whole genome shotgun (WGS) entry which is preliminary data.</text>
</comment>
<sequence>MEGIDENSNDELFQSPLAIEVLKWTKFSVKGYSYYQNYGYGPYQYNYNYNYGPYNRGGNNYPSYQVAYSYPNGPSYSYGMNPDGSYYNYYNGVPVNGMTSVPPTFKPQSRPRMMTPPSNNINGYPPQAASPGSSKNLPPLPRSAPRVVGSMPLSMITTTTPAPMLLLKSLKITGKKASSSSPPYSLQSLLIGRQDNSCKTT</sequence>
<evidence type="ECO:0000256" key="1">
    <source>
        <dbReference type="SAM" id="MobiDB-lite"/>
    </source>
</evidence>